<feature type="region of interest" description="Disordered" evidence="1">
    <location>
        <begin position="81"/>
        <end position="132"/>
    </location>
</feature>
<protein>
    <submittedName>
        <fullName evidence="2 3">Uncharacterized protein</fullName>
    </submittedName>
</protein>
<organism evidence="2">
    <name type="scientific">Brachypodium distachyon</name>
    <name type="common">Purple false brome</name>
    <name type="synonym">Trachynia distachya</name>
    <dbReference type="NCBI Taxonomy" id="15368"/>
    <lineage>
        <taxon>Eukaryota</taxon>
        <taxon>Viridiplantae</taxon>
        <taxon>Streptophyta</taxon>
        <taxon>Embryophyta</taxon>
        <taxon>Tracheophyta</taxon>
        <taxon>Spermatophyta</taxon>
        <taxon>Magnoliopsida</taxon>
        <taxon>Liliopsida</taxon>
        <taxon>Poales</taxon>
        <taxon>Poaceae</taxon>
        <taxon>BOP clade</taxon>
        <taxon>Pooideae</taxon>
        <taxon>Stipodae</taxon>
        <taxon>Brachypodieae</taxon>
        <taxon>Brachypodium</taxon>
    </lineage>
</organism>
<evidence type="ECO:0000313" key="2">
    <source>
        <dbReference type="EMBL" id="KQK17696.1"/>
    </source>
</evidence>
<evidence type="ECO:0000256" key="1">
    <source>
        <dbReference type="SAM" id="MobiDB-lite"/>
    </source>
</evidence>
<evidence type="ECO:0000313" key="3">
    <source>
        <dbReference type="EnsemblPlants" id="KQK17696"/>
    </source>
</evidence>
<reference evidence="2" key="2">
    <citation type="submission" date="2017-06" db="EMBL/GenBank/DDBJ databases">
        <title>WGS assembly of Brachypodium distachyon.</title>
        <authorList>
            <consortium name="The International Brachypodium Initiative"/>
            <person name="Lucas S."/>
            <person name="Harmon-Smith M."/>
            <person name="Lail K."/>
            <person name="Tice H."/>
            <person name="Grimwood J."/>
            <person name="Bruce D."/>
            <person name="Barry K."/>
            <person name="Shu S."/>
            <person name="Lindquist E."/>
            <person name="Wang M."/>
            <person name="Pitluck S."/>
            <person name="Vogel J.P."/>
            <person name="Garvin D.F."/>
            <person name="Mockler T.C."/>
            <person name="Schmutz J."/>
            <person name="Rokhsar D."/>
            <person name="Bevan M.W."/>
        </authorList>
    </citation>
    <scope>NUCLEOTIDE SEQUENCE</scope>
    <source>
        <strain evidence="2">Bd21</strain>
    </source>
</reference>
<reference evidence="3" key="3">
    <citation type="submission" date="2018-08" db="UniProtKB">
        <authorList>
            <consortium name="EnsemblPlants"/>
        </authorList>
    </citation>
    <scope>IDENTIFICATION</scope>
    <source>
        <strain evidence="3">cv. Bd21</strain>
    </source>
</reference>
<sequence length="243" mass="26162">MAGVGGVLAWGAGHVVLSFGRRSTRASAVGAVSRAVRPRPPGGLVLLGSSGLCNGNLAERGWWVGTRVAIGPGRFGSCTARDKRAWPGHGPTKPGIRGVGPGRHLKATPRPRHGTRHDSGRPRPGIGLARQLPCRRPRPPAGFHLLLAHSIFHVCVLATARTKSRDFLEQQNKIMNPAIISSFASSSATIGQFSLLLAPRRRPLPPLPQIKAKMVRRLWRQRRPAPVASRPLGHPMRICAEDD</sequence>
<dbReference type="AlphaFoldDB" id="A0A0Q3RYJ1"/>
<keyword evidence="4" id="KW-1185">Reference proteome</keyword>
<dbReference type="EnsemblPlants" id="KQK17696">
    <property type="protein sequence ID" value="KQK17696"/>
    <property type="gene ID" value="BRADI_1g36167v3"/>
</dbReference>
<proteinExistence type="predicted"/>
<feature type="compositionally biased region" description="Basic residues" evidence="1">
    <location>
        <begin position="103"/>
        <end position="115"/>
    </location>
</feature>
<dbReference type="Gramene" id="KQK17696">
    <property type="protein sequence ID" value="KQK17696"/>
    <property type="gene ID" value="BRADI_1g36167v3"/>
</dbReference>
<dbReference type="InParanoid" id="A0A0Q3RYJ1"/>
<accession>A0A0Q3RYJ1</accession>
<reference evidence="2 3" key="1">
    <citation type="journal article" date="2010" name="Nature">
        <title>Genome sequencing and analysis of the model grass Brachypodium distachyon.</title>
        <authorList>
            <consortium name="International Brachypodium Initiative"/>
        </authorList>
    </citation>
    <scope>NUCLEOTIDE SEQUENCE [LARGE SCALE GENOMIC DNA]</scope>
    <source>
        <strain evidence="2 3">Bd21</strain>
    </source>
</reference>
<gene>
    <name evidence="2" type="ORF">BRADI_1g36167v3</name>
</gene>
<dbReference type="EMBL" id="CM000880">
    <property type="protein sequence ID" value="KQK17696.1"/>
    <property type="molecule type" value="Genomic_DNA"/>
</dbReference>
<dbReference type="Proteomes" id="UP000008810">
    <property type="component" value="Chromosome 1"/>
</dbReference>
<name>A0A0Q3RYJ1_BRADI</name>
<evidence type="ECO:0000313" key="4">
    <source>
        <dbReference type="Proteomes" id="UP000008810"/>
    </source>
</evidence>